<evidence type="ECO:0000313" key="4">
    <source>
        <dbReference type="Proteomes" id="UP000663870"/>
    </source>
</evidence>
<dbReference type="Proteomes" id="UP000663870">
    <property type="component" value="Unassembled WGS sequence"/>
</dbReference>
<organism evidence="1 3">
    <name type="scientific">Rotaria sordida</name>
    <dbReference type="NCBI Taxonomy" id="392033"/>
    <lineage>
        <taxon>Eukaryota</taxon>
        <taxon>Metazoa</taxon>
        <taxon>Spiralia</taxon>
        <taxon>Gnathifera</taxon>
        <taxon>Rotifera</taxon>
        <taxon>Eurotatoria</taxon>
        <taxon>Bdelloidea</taxon>
        <taxon>Philodinida</taxon>
        <taxon>Philodinidae</taxon>
        <taxon>Rotaria</taxon>
    </lineage>
</organism>
<accession>A0A813NIE0</accession>
<reference evidence="1" key="1">
    <citation type="submission" date="2021-02" db="EMBL/GenBank/DDBJ databases">
        <authorList>
            <person name="Nowell W R."/>
        </authorList>
    </citation>
    <scope>NUCLEOTIDE SEQUENCE</scope>
</reference>
<keyword evidence="4" id="KW-1185">Reference proteome</keyword>
<dbReference type="EMBL" id="CAJNOL010000455">
    <property type="protein sequence ID" value="CAF1072275.1"/>
    <property type="molecule type" value="Genomic_DNA"/>
</dbReference>
<gene>
    <name evidence="2" type="ORF">JXQ802_LOCUS17748</name>
    <name evidence="1" type="ORF">PYM288_LOCUS1374</name>
</gene>
<protein>
    <submittedName>
        <fullName evidence="1">Uncharacterized protein</fullName>
    </submittedName>
</protein>
<comment type="caution">
    <text evidence="1">The sequence shown here is derived from an EMBL/GenBank/DDBJ whole genome shotgun (WGS) entry which is preliminary data.</text>
</comment>
<dbReference type="Proteomes" id="UP000663854">
    <property type="component" value="Unassembled WGS sequence"/>
</dbReference>
<evidence type="ECO:0000313" key="2">
    <source>
        <dbReference type="EMBL" id="CAF1072275.1"/>
    </source>
</evidence>
<sequence length="267" mass="30028">MNIASFRDPYGYDRKRQTSARQHINYGGNKYKRGLFHRLRSVPVKQTVTQAQYSPQQYPHGSRRLPQLKRPYLKPSPAFPITIPKPYNNYGGYAYNNFSAYPYMPPNQPMMMPSVQPIPSMIIPPPRQFQPIIPPPRQVQPIIPPPRPVQPIVPPQQVPQFQPIILPQQVPEIPPMMMPQQIIPPMSPPYLSPPYSMAMPASSTPYVQQQLQAQPIINNMGFSPPISAGITNPVVPNVLPNQGRPINFFTDWTGGGKISPGFLGPPI</sequence>
<dbReference type="EMBL" id="CAJNOH010000007">
    <property type="protein sequence ID" value="CAF0737938.1"/>
    <property type="molecule type" value="Genomic_DNA"/>
</dbReference>
<dbReference type="AlphaFoldDB" id="A0A813NIE0"/>
<name>A0A813NIE0_9BILA</name>
<evidence type="ECO:0000313" key="1">
    <source>
        <dbReference type="EMBL" id="CAF0737938.1"/>
    </source>
</evidence>
<proteinExistence type="predicted"/>
<evidence type="ECO:0000313" key="3">
    <source>
        <dbReference type="Proteomes" id="UP000663854"/>
    </source>
</evidence>